<gene>
    <name evidence="8" type="ORF">CLG96_00540</name>
</gene>
<comment type="caution">
    <text evidence="8">The sequence shown here is derived from an EMBL/GenBank/DDBJ whole genome shotgun (WGS) entry which is preliminary data.</text>
</comment>
<evidence type="ECO:0000256" key="2">
    <source>
        <dbReference type="ARBA" id="ARBA00007362"/>
    </source>
</evidence>
<feature type="transmembrane region" description="Helical" evidence="6">
    <location>
        <begin position="125"/>
        <end position="145"/>
    </location>
</feature>
<dbReference type="GO" id="GO:0016020">
    <property type="term" value="C:membrane"/>
    <property type="evidence" value="ECO:0007669"/>
    <property type="project" value="UniProtKB-SubCell"/>
</dbReference>
<comment type="subcellular location">
    <subcellularLocation>
        <location evidence="1">Membrane</location>
        <topology evidence="1">Multi-pass membrane protein</topology>
    </subcellularLocation>
</comment>
<evidence type="ECO:0000313" key="8">
    <source>
        <dbReference type="EMBL" id="PTQ12688.1"/>
    </source>
</evidence>
<reference evidence="8 9" key="1">
    <citation type="submission" date="2017-09" db="EMBL/GenBank/DDBJ databases">
        <title>Sphingomonas panjinensis sp.nov., isolated from oil-contaminated soil.</title>
        <authorList>
            <person name="Wang L."/>
            <person name="Chen L."/>
        </authorList>
    </citation>
    <scope>NUCLEOTIDE SEQUENCE [LARGE SCALE GENOMIC DNA]</scope>
    <source>
        <strain evidence="8 9">FW-11</strain>
    </source>
</reference>
<dbReference type="InterPro" id="IPR000620">
    <property type="entry name" value="EamA_dom"/>
</dbReference>
<evidence type="ECO:0000256" key="4">
    <source>
        <dbReference type="ARBA" id="ARBA00022989"/>
    </source>
</evidence>
<dbReference type="EMBL" id="NWBU01000004">
    <property type="protein sequence ID" value="PTQ12688.1"/>
    <property type="molecule type" value="Genomic_DNA"/>
</dbReference>
<comment type="similarity">
    <text evidence="2">Belongs to the EamA transporter family.</text>
</comment>
<evidence type="ECO:0000256" key="5">
    <source>
        <dbReference type="ARBA" id="ARBA00023136"/>
    </source>
</evidence>
<feature type="transmembrane region" description="Helical" evidence="6">
    <location>
        <begin position="47"/>
        <end position="65"/>
    </location>
</feature>
<evidence type="ECO:0000256" key="3">
    <source>
        <dbReference type="ARBA" id="ARBA00022692"/>
    </source>
</evidence>
<organism evidence="8 9">
    <name type="scientific">Sphingomonas oleivorans</name>
    <dbReference type="NCBI Taxonomy" id="1735121"/>
    <lineage>
        <taxon>Bacteria</taxon>
        <taxon>Pseudomonadati</taxon>
        <taxon>Pseudomonadota</taxon>
        <taxon>Alphaproteobacteria</taxon>
        <taxon>Sphingomonadales</taxon>
        <taxon>Sphingomonadaceae</taxon>
        <taxon>Sphingomonas</taxon>
    </lineage>
</organism>
<feature type="transmembrane region" description="Helical" evidence="6">
    <location>
        <begin position="266"/>
        <end position="286"/>
    </location>
</feature>
<feature type="transmembrane region" description="Helical" evidence="6">
    <location>
        <begin position="240"/>
        <end position="260"/>
    </location>
</feature>
<keyword evidence="5 6" id="KW-0472">Membrane</keyword>
<feature type="transmembrane region" description="Helical" evidence="6">
    <location>
        <begin position="205"/>
        <end position="228"/>
    </location>
</feature>
<dbReference type="AlphaFoldDB" id="A0A2T5G0L9"/>
<keyword evidence="3 6" id="KW-0812">Transmembrane</keyword>
<dbReference type="InterPro" id="IPR037185">
    <property type="entry name" value="EmrE-like"/>
</dbReference>
<accession>A0A2T5G0L9</accession>
<feature type="transmembrane region" description="Helical" evidence="6">
    <location>
        <begin position="181"/>
        <end position="199"/>
    </location>
</feature>
<evidence type="ECO:0000256" key="1">
    <source>
        <dbReference type="ARBA" id="ARBA00004141"/>
    </source>
</evidence>
<dbReference type="RefSeq" id="WP_107965925.1">
    <property type="nucleotide sequence ID" value="NZ_NWBU01000004.1"/>
</dbReference>
<evidence type="ECO:0000256" key="6">
    <source>
        <dbReference type="SAM" id="Phobius"/>
    </source>
</evidence>
<dbReference type="PANTHER" id="PTHR32322">
    <property type="entry name" value="INNER MEMBRANE TRANSPORTER"/>
    <property type="match status" value="1"/>
</dbReference>
<keyword evidence="4 6" id="KW-1133">Transmembrane helix</keyword>
<protein>
    <submittedName>
        <fullName evidence="8">EamA family transporter</fullName>
    </submittedName>
</protein>
<evidence type="ECO:0000259" key="7">
    <source>
        <dbReference type="Pfam" id="PF00892"/>
    </source>
</evidence>
<dbReference type="Proteomes" id="UP000244162">
    <property type="component" value="Unassembled WGS sequence"/>
</dbReference>
<feature type="domain" description="EamA" evidence="7">
    <location>
        <begin position="151"/>
        <end position="282"/>
    </location>
</feature>
<dbReference type="SUPFAM" id="SSF103481">
    <property type="entry name" value="Multidrug resistance efflux transporter EmrE"/>
    <property type="match status" value="2"/>
</dbReference>
<feature type="transmembrane region" description="Helical" evidence="6">
    <location>
        <begin position="77"/>
        <end position="94"/>
    </location>
</feature>
<dbReference type="PANTHER" id="PTHR32322:SF2">
    <property type="entry name" value="EAMA DOMAIN-CONTAINING PROTEIN"/>
    <property type="match status" value="1"/>
</dbReference>
<proteinExistence type="inferred from homology"/>
<dbReference type="OrthoDB" id="9815120at2"/>
<dbReference type="InterPro" id="IPR050638">
    <property type="entry name" value="AA-Vitamin_Transporters"/>
</dbReference>
<evidence type="ECO:0000313" key="9">
    <source>
        <dbReference type="Proteomes" id="UP000244162"/>
    </source>
</evidence>
<name>A0A2T5G0L9_9SPHN</name>
<keyword evidence="9" id="KW-1185">Reference proteome</keyword>
<sequence>MQDAAPPSHSSSPLLFIALLLIAILSVQSGAAIAKSLFPIFGAEGMAAMRLALSAVIISLILRPWRAVPPAGSRRPIILYGLSLGVMNLAFYAALSRIPLGIAVALEFSGPLAVALLDSRRLVDFAWVGLAVIGLLLLLPIDIGVAALDPLGVACALVAGLFWALYIVFGQKAGRAHGPTSAAWGMMIGALLIFPVGLADKGAALFTPALLPMVAAVALLSSVLPYTLEMIVLRHLPARSFGTMMSLEPAVGALAGLLLLDERLTPIQWTAIIAIVIASIGTTTGLKQETLPAPN</sequence>
<feature type="transmembrane region" description="Helical" evidence="6">
    <location>
        <begin position="151"/>
        <end position="169"/>
    </location>
</feature>
<dbReference type="Pfam" id="PF00892">
    <property type="entry name" value="EamA"/>
    <property type="match status" value="1"/>
</dbReference>